<proteinExistence type="predicted"/>
<dbReference type="AlphaFoldDB" id="A0A9P3PZJ7"/>
<sequence length="287" mass="31220">MGSRYCRSNMYTTSLVDYHSGSCSSSCTTTVHRSRCTVCAAFFKLDKGQSKPAPLSSMLPTLCFATVLGAATLFYYHNSTGVPTLTTNMDTQSWSSAFASWHSRALLRPHPSPHAFTPTRDALQLAVLLNAPVEHEGITLALFSQATEDGSGGETVAVDALGRVLIVTERDAAGMLGLAEEVLALPPTGAFRNTWFIKHPYTSQPIDRLFIPSSGSAADLHQVSVQGFSKKTRELKTPVEGIIELPRTLWELAGLVLEAREDAGHPGDERRDEVVLGKVREVVRELF</sequence>
<dbReference type="Proteomes" id="UP001063166">
    <property type="component" value="Unassembled WGS sequence"/>
</dbReference>
<reference evidence="1" key="1">
    <citation type="submission" date="2022-07" db="EMBL/GenBank/DDBJ databases">
        <title>The genome of Lyophyllum shimeji provides insight into the initial evolution of ectomycorrhizal fungal genome.</title>
        <authorList>
            <person name="Kobayashi Y."/>
            <person name="Shibata T."/>
            <person name="Hirakawa H."/>
            <person name="Shigenobu S."/>
            <person name="Nishiyama T."/>
            <person name="Yamada A."/>
            <person name="Hasebe M."/>
            <person name="Kawaguchi M."/>
        </authorList>
    </citation>
    <scope>NUCLEOTIDE SEQUENCE</scope>
    <source>
        <strain evidence="1">AT787</strain>
    </source>
</reference>
<organism evidence="1 2">
    <name type="scientific">Lyophyllum shimeji</name>
    <name type="common">Hon-shimeji</name>
    <name type="synonym">Tricholoma shimeji</name>
    <dbReference type="NCBI Taxonomy" id="47721"/>
    <lineage>
        <taxon>Eukaryota</taxon>
        <taxon>Fungi</taxon>
        <taxon>Dikarya</taxon>
        <taxon>Basidiomycota</taxon>
        <taxon>Agaricomycotina</taxon>
        <taxon>Agaricomycetes</taxon>
        <taxon>Agaricomycetidae</taxon>
        <taxon>Agaricales</taxon>
        <taxon>Tricholomatineae</taxon>
        <taxon>Lyophyllaceae</taxon>
        <taxon>Lyophyllum</taxon>
    </lineage>
</organism>
<dbReference type="EMBL" id="BRPK01000017">
    <property type="protein sequence ID" value="GLB44494.1"/>
    <property type="molecule type" value="Genomic_DNA"/>
</dbReference>
<accession>A0A9P3PZJ7</accession>
<name>A0A9P3PZJ7_LYOSH</name>
<gene>
    <name evidence="1" type="ORF">LshimejAT787_1701210</name>
</gene>
<keyword evidence="2" id="KW-1185">Reference proteome</keyword>
<dbReference type="OrthoDB" id="3006153at2759"/>
<evidence type="ECO:0000313" key="1">
    <source>
        <dbReference type="EMBL" id="GLB44494.1"/>
    </source>
</evidence>
<evidence type="ECO:0000313" key="2">
    <source>
        <dbReference type="Proteomes" id="UP001063166"/>
    </source>
</evidence>
<protein>
    <submittedName>
        <fullName evidence="1">Uncharacterized protein</fullName>
    </submittedName>
</protein>
<comment type="caution">
    <text evidence="1">The sequence shown here is derived from an EMBL/GenBank/DDBJ whole genome shotgun (WGS) entry which is preliminary data.</text>
</comment>